<dbReference type="AlphaFoldDB" id="A0A0A5LF06"/>
<dbReference type="PATRIC" id="fig|292.27.peg.7802"/>
<evidence type="ECO:0000313" key="2">
    <source>
        <dbReference type="Proteomes" id="UP000036338"/>
    </source>
</evidence>
<comment type="caution">
    <text evidence="1">The sequence shown here is derived from an EMBL/GenBank/DDBJ whole genome shotgun (WGS) entry which is preliminary data.</text>
</comment>
<dbReference type="Proteomes" id="UP000036338">
    <property type="component" value="Unassembled WGS sequence"/>
</dbReference>
<protein>
    <recommendedName>
        <fullName evidence="3">HEPN domain-containing protein</fullName>
    </recommendedName>
</protein>
<dbReference type="Gene3D" id="1.20.120.330">
    <property type="entry name" value="Nucleotidyltransferases domain 2"/>
    <property type="match status" value="1"/>
</dbReference>
<organism evidence="1 2">
    <name type="scientific">Burkholderia cepacia</name>
    <name type="common">Pseudomonas cepacia</name>
    <dbReference type="NCBI Taxonomy" id="292"/>
    <lineage>
        <taxon>Bacteria</taxon>
        <taxon>Pseudomonadati</taxon>
        <taxon>Pseudomonadota</taxon>
        <taxon>Betaproteobacteria</taxon>
        <taxon>Burkholderiales</taxon>
        <taxon>Burkholderiaceae</taxon>
        <taxon>Burkholderia</taxon>
        <taxon>Burkholderia cepacia complex</taxon>
    </lineage>
</organism>
<accession>A0A0A5LF06</accession>
<dbReference type="EMBL" id="LDWR01000069">
    <property type="protein sequence ID" value="KML46870.1"/>
    <property type="molecule type" value="Genomic_DNA"/>
</dbReference>
<evidence type="ECO:0008006" key="3">
    <source>
        <dbReference type="Google" id="ProtNLM"/>
    </source>
</evidence>
<reference evidence="1 2" key="1">
    <citation type="submission" date="2015-05" db="EMBL/GenBank/DDBJ databases">
        <title>Draft genome of Burkholderia cepacia LK29.</title>
        <authorList>
            <person name="Chan X.Y."/>
        </authorList>
    </citation>
    <scope>NUCLEOTIDE SEQUENCE [LARGE SCALE GENOMIC DNA]</scope>
    <source>
        <strain evidence="1 2">LK29</strain>
    </source>
</reference>
<sequence>MFDPMLPNREMFIQDPAGYSLSGWSRWAMLAAAHGADVDPTNAPSSDDLKSPILWLTQAEAMAQAAVTLVKQQPNFDNMPTELRGICDSQYCAVALMLVGYSLEVCLKAMIILRAGVAAYSEAERDHKHHELHRLANFIDDLSPKELATLELLTHFVYWAGRYPDPGQKGIGKHDKIFQISEENRITAHDLFEVAAKVMFHVKKLVGA</sequence>
<gene>
    <name evidence="1" type="ORF">VL15_34305</name>
</gene>
<dbReference type="RefSeq" id="WP_011547007.1">
    <property type="nucleotide sequence ID" value="NZ_CADEUS010000013.1"/>
</dbReference>
<proteinExistence type="predicted"/>
<name>A0A0A5LF06_BURCE</name>
<evidence type="ECO:0000313" key="1">
    <source>
        <dbReference type="EMBL" id="KML46870.1"/>
    </source>
</evidence>